<dbReference type="Gene3D" id="3.40.50.2300">
    <property type="match status" value="1"/>
</dbReference>
<dbReference type="SMART" id="SM00448">
    <property type="entry name" value="REC"/>
    <property type="match status" value="1"/>
</dbReference>
<feature type="modified residue" description="4-aspartylphosphate" evidence="1">
    <location>
        <position position="56"/>
    </location>
</feature>
<dbReference type="EMBL" id="JACBJI010000007">
    <property type="protein sequence ID" value="NYA72196.1"/>
    <property type="molecule type" value="Genomic_DNA"/>
</dbReference>
<keyword evidence="1" id="KW-0597">Phosphoprotein</keyword>
<evidence type="ECO:0000256" key="1">
    <source>
        <dbReference type="PROSITE-ProRule" id="PRU00169"/>
    </source>
</evidence>
<protein>
    <submittedName>
        <fullName evidence="3">Response regulator</fullName>
    </submittedName>
</protein>
<reference evidence="3 4" key="1">
    <citation type="submission" date="2020-07" db="EMBL/GenBank/DDBJ databases">
        <authorList>
            <person name="Sun Q."/>
        </authorList>
    </citation>
    <scope>NUCLEOTIDE SEQUENCE [LARGE SCALE GENOMIC DNA]</scope>
    <source>
        <strain evidence="3 4">MAH-1</strain>
    </source>
</reference>
<dbReference type="InterPro" id="IPR052893">
    <property type="entry name" value="TCS_response_regulator"/>
</dbReference>
<evidence type="ECO:0000313" key="4">
    <source>
        <dbReference type="Proteomes" id="UP000535020"/>
    </source>
</evidence>
<dbReference type="InterPro" id="IPR011006">
    <property type="entry name" value="CheY-like_superfamily"/>
</dbReference>
<comment type="caution">
    <text evidence="3">The sequence shown here is derived from an EMBL/GenBank/DDBJ whole genome shotgun (WGS) entry which is preliminary data.</text>
</comment>
<dbReference type="PANTHER" id="PTHR44520:SF2">
    <property type="entry name" value="RESPONSE REGULATOR RCP1"/>
    <property type="match status" value="1"/>
</dbReference>
<dbReference type="Pfam" id="PF00072">
    <property type="entry name" value="Response_reg"/>
    <property type="match status" value="1"/>
</dbReference>
<keyword evidence="4" id="KW-1185">Reference proteome</keyword>
<evidence type="ECO:0000313" key="3">
    <source>
        <dbReference type="EMBL" id="NYA72196.1"/>
    </source>
</evidence>
<evidence type="ECO:0000259" key="2">
    <source>
        <dbReference type="PROSITE" id="PS50110"/>
    </source>
</evidence>
<sequence>MKVMLADDDADDRMFFEEALNATSIKHELALFEDGFALMDYFSDPECALPHILFLDLNMPGKSGIQCLEELRAIPRLRDMSIAIYSTSSADRDIEDTLGKGANIYIQKPSNFDKLRKVISHVLKTNWQFHMSGLNKETFFLNI</sequence>
<name>A0A7Y9C6A3_9FLAO</name>
<dbReference type="PANTHER" id="PTHR44520">
    <property type="entry name" value="RESPONSE REGULATOR RCP1-RELATED"/>
    <property type="match status" value="1"/>
</dbReference>
<dbReference type="InterPro" id="IPR001789">
    <property type="entry name" value="Sig_transdc_resp-reg_receiver"/>
</dbReference>
<dbReference type="AlphaFoldDB" id="A0A7Y9C6A3"/>
<dbReference type="Proteomes" id="UP000535020">
    <property type="component" value="Unassembled WGS sequence"/>
</dbReference>
<proteinExistence type="predicted"/>
<feature type="domain" description="Response regulatory" evidence="2">
    <location>
        <begin position="2"/>
        <end position="123"/>
    </location>
</feature>
<accession>A0A7Y9C6A3</accession>
<gene>
    <name evidence="3" type="ORF">HZF10_14800</name>
</gene>
<dbReference type="GO" id="GO:0000160">
    <property type="term" value="P:phosphorelay signal transduction system"/>
    <property type="evidence" value="ECO:0007669"/>
    <property type="project" value="InterPro"/>
</dbReference>
<organism evidence="3 4">
    <name type="scientific">Flavobacterium agri</name>
    <dbReference type="NCBI Taxonomy" id="2743471"/>
    <lineage>
        <taxon>Bacteria</taxon>
        <taxon>Pseudomonadati</taxon>
        <taxon>Bacteroidota</taxon>
        <taxon>Flavobacteriia</taxon>
        <taxon>Flavobacteriales</taxon>
        <taxon>Flavobacteriaceae</taxon>
        <taxon>Flavobacterium</taxon>
    </lineage>
</organism>
<dbReference type="PROSITE" id="PS50110">
    <property type="entry name" value="RESPONSE_REGULATORY"/>
    <property type="match status" value="1"/>
</dbReference>
<dbReference type="SUPFAM" id="SSF52172">
    <property type="entry name" value="CheY-like"/>
    <property type="match status" value="1"/>
</dbReference>